<accession>A0A142JNG3</accession>
<dbReference type="RefSeq" id="WP_062801582.1">
    <property type="nucleotide sequence ID" value="NZ_CP014844.1"/>
</dbReference>
<keyword evidence="2" id="KW-1185">Reference proteome</keyword>
<dbReference type="STRING" id="1796606.A2G96_18775"/>
<dbReference type="AlphaFoldDB" id="A0A142JNG3"/>
<dbReference type="Proteomes" id="UP000075238">
    <property type="component" value="Chromosome 1"/>
</dbReference>
<proteinExistence type="predicted"/>
<organism evidence="1 2">
    <name type="scientific">Cupriavidus nantongensis</name>
    <dbReference type="NCBI Taxonomy" id="1796606"/>
    <lineage>
        <taxon>Bacteria</taxon>
        <taxon>Pseudomonadati</taxon>
        <taxon>Pseudomonadota</taxon>
        <taxon>Betaproteobacteria</taxon>
        <taxon>Burkholderiales</taxon>
        <taxon>Burkholderiaceae</taxon>
        <taxon>Cupriavidus</taxon>
    </lineage>
</organism>
<evidence type="ECO:0000313" key="1">
    <source>
        <dbReference type="EMBL" id="AMR79625.1"/>
    </source>
</evidence>
<dbReference type="KEGG" id="cnan:A2G96_18775"/>
<evidence type="ECO:0000313" key="2">
    <source>
        <dbReference type="Proteomes" id="UP000075238"/>
    </source>
</evidence>
<dbReference type="OrthoDB" id="9928837at2"/>
<name>A0A142JNG3_9BURK</name>
<protein>
    <submittedName>
        <fullName evidence="1">Uncharacterized protein</fullName>
    </submittedName>
</protein>
<sequence>MRKTEEFDLIGKTYRATQLAAFEAFSEKGGGENKTPVAALRQAQAAVLVDGRWIQLDSRAAVNAHVADPLRYFNAHVVLDALLRKIYDMNFGFLDGRKELRVPTRFLSEVPVPQAEGLPPVIATLISNGLATLKELQADYSAEDAMIQFDAYSVDALAKALNGEAAMKKAQAEARRR</sequence>
<dbReference type="EMBL" id="CP014844">
    <property type="protein sequence ID" value="AMR79625.1"/>
    <property type="molecule type" value="Genomic_DNA"/>
</dbReference>
<reference evidence="1 2" key="1">
    <citation type="submission" date="2016-03" db="EMBL/GenBank/DDBJ databases">
        <title>Complete genome sequence of a novel chlorpyrifos degrading bacterium, Cupriavidus nantongensis sp. X1.</title>
        <authorList>
            <person name="Fang L."/>
        </authorList>
    </citation>
    <scope>NUCLEOTIDE SEQUENCE [LARGE SCALE GENOMIC DNA]</scope>
    <source>
        <strain evidence="1 2">X1</strain>
    </source>
</reference>
<gene>
    <name evidence="1" type="ORF">A2G96_18775</name>
</gene>